<dbReference type="AlphaFoldDB" id="T0BSR9"/>
<reference evidence="4" key="1">
    <citation type="journal article" date="2022" name="G3 (Bethesda)">
        <title>Unveiling the complete genome sequence of Alicyclobacillus acidoterrestris DSM 3922T, a taint-producing strain.</title>
        <authorList>
            <person name="Leonardo I.C."/>
            <person name="Barreto Crespo M.T."/>
            <person name="Gaspar F.B."/>
        </authorList>
    </citation>
    <scope>NUCLEOTIDE SEQUENCE [LARGE SCALE GENOMIC DNA]</scope>
    <source>
        <strain evidence="4">DSM 3922</strain>
    </source>
</reference>
<protein>
    <submittedName>
        <fullName evidence="3">Uncharacterized protein</fullName>
    </submittedName>
</protein>
<feature type="signal peptide" evidence="2">
    <location>
        <begin position="1"/>
        <end position="27"/>
    </location>
</feature>
<dbReference type="EMBL" id="CP080467">
    <property type="protein sequence ID" value="UNO50204.1"/>
    <property type="molecule type" value="Genomic_DNA"/>
</dbReference>
<evidence type="ECO:0000256" key="1">
    <source>
        <dbReference type="SAM" id="MobiDB-lite"/>
    </source>
</evidence>
<dbReference type="SUPFAM" id="SSF110296">
    <property type="entry name" value="Oligoxyloglucan reducing end-specific cellobiohydrolase"/>
    <property type="match status" value="1"/>
</dbReference>
<dbReference type="KEGG" id="aaco:K1I37_06945"/>
<proteinExistence type="predicted"/>
<dbReference type="OrthoDB" id="501835at2"/>
<evidence type="ECO:0000313" key="3">
    <source>
        <dbReference type="EMBL" id="UNO50204.1"/>
    </source>
</evidence>
<dbReference type="InterPro" id="IPR015943">
    <property type="entry name" value="WD40/YVTN_repeat-like_dom_sf"/>
</dbReference>
<gene>
    <name evidence="3" type="ORF">K1I37_06945</name>
</gene>
<accession>T0BSR9</accession>
<dbReference type="PANTHER" id="PTHR47199:SF2">
    <property type="entry name" value="PHOTOSYSTEM II STABILITY_ASSEMBLY FACTOR HCF136, CHLOROPLASTIC"/>
    <property type="match status" value="1"/>
</dbReference>
<evidence type="ECO:0000256" key="2">
    <source>
        <dbReference type="SAM" id="SignalP"/>
    </source>
</evidence>
<keyword evidence="2" id="KW-0732">Signal</keyword>
<dbReference type="eggNOG" id="COG4447">
    <property type="taxonomic scope" value="Bacteria"/>
</dbReference>
<organism evidence="3 4">
    <name type="scientific">Alicyclobacillus acidoterrestris (strain ATCC 49025 / DSM 3922 / CIP 106132 / NCIMB 13137 / GD3B)</name>
    <dbReference type="NCBI Taxonomy" id="1356854"/>
    <lineage>
        <taxon>Bacteria</taxon>
        <taxon>Bacillati</taxon>
        <taxon>Bacillota</taxon>
        <taxon>Bacilli</taxon>
        <taxon>Bacillales</taxon>
        <taxon>Alicyclobacillaceae</taxon>
        <taxon>Alicyclobacillus</taxon>
    </lineage>
</organism>
<feature type="compositionally biased region" description="Polar residues" evidence="1">
    <location>
        <begin position="43"/>
        <end position="63"/>
    </location>
</feature>
<evidence type="ECO:0000313" key="4">
    <source>
        <dbReference type="Proteomes" id="UP000829401"/>
    </source>
</evidence>
<dbReference type="Proteomes" id="UP000829401">
    <property type="component" value="Chromosome"/>
</dbReference>
<keyword evidence="4" id="KW-1185">Reference proteome</keyword>
<feature type="chain" id="PRO_5044016760" evidence="2">
    <location>
        <begin position="28"/>
        <end position="427"/>
    </location>
</feature>
<sequence>MQFAPLQRVACSCLLIFCLAGCTTPFARSTPASVTSKPDHSAAEQSTDTSAAQGNPLTATSSGDATFEDKLHLRDAHLQMLDTSKGFAWGYVGHTFKLYKTTDGCVTWQNIAPPAIPSYDVSSLGPGNIGYTDAYFIGTANGYLGALAFMQADGVHVLTSTETDDSHDSHLWHKVVVPSPGDATHIGQICFTTPKYGWMLLLGDGASGAAPKYLYRTTNGGMTWQEVNSSTAALPHNGVDVDMTFSQDGVHGILTTVDPLTHSPIVEETSDGGRHWQTVLDSLTGIHLTDSVTDVTPFTPTLENGMEHAEFFVESPDGDKLLMIAKEMKGGLISHTLSVSNVQALTWSESAATVVSRKDDRDIVMHSDDDGQDWRTVGSIPDSLADDTTTVQDFQMFGQVGWLLLQNDTLTPTLLKTTDGGAHWTTV</sequence>
<accession>A0A9E6ZQU8</accession>
<dbReference type="RefSeq" id="WP_021297560.1">
    <property type="nucleotide sequence ID" value="NZ_AURB01000156.1"/>
</dbReference>
<feature type="region of interest" description="Disordered" evidence="1">
    <location>
        <begin position="33"/>
        <end position="63"/>
    </location>
</feature>
<dbReference type="Gene3D" id="2.130.10.10">
    <property type="entry name" value="YVTN repeat-like/Quinoprotein amine dehydrogenase"/>
    <property type="match status" value="1"/>
</dbReference>
<name>T0BSR9_ALIAG</name>
<dbReference type="PANTHER" id="PTHR47199">
    <property type="entry name" value="PHOTOSYSTEM II STABILITY/ASSEMBLY FACTOR HCF136, CHLOROPLASTIC"/>
    <property type="match status" value="1"/>
</dbReference>